<proteinExistence type="predicted"/>
<organism evidence="1 2">
    <name type="scientific">Bacteroides faecis</name>
    <dbReference type="NCBI Taxonomy" id="674529"/>
    <lineage>
        <taxon>Bacteria</taxon>
        <taxon>Pseudomonadati</taxon>
        <taxon>Bacteroidota</taxon>
        <taxon>Bacteroidia</taxon>
        <taxon>Bacteroidales</taxon>
        <taxon>Bacteroidaceae</taxon>
        <taxon>Bacteroides</taxon>
    </lineage>
</organism>
<sequence>MKETFQVPTPRDIETLIGTELYNVWNRLCQLIEQSYEMEQLWNRGGKAWTYEYKYRKGGKTLCALYAKERTLGFMVILGKDERAKFEMQRELFSNEVEMIYDEATTFHDGKWIMFELKNTELFNDMERLLLIKRKPNRKINI</sequence>
<reference evidence="1 2" key="1">
    <citation type="submission" date="2015-09" db="EMBL/GenBank/DDBJ databases">
        <authorList>
            <consortium name="Pathogen Informatics"/>
        </authorList>
    </citation>
    <scope>NUCLEOTIDE SEQUENCE [LARGE SCALE GENOMIC DNA]</scope>
    <source>
        <strain evidence="1 2">2789STDY5834846</strain>
    </source>
</reference>
<gene>
    <name evidence="1" type="ORF">ERS852461_03608</name>
</gene>
<dbReference type="InterPro" id="IPR024265">
    <property type="entry name" value="DUF3788"/>
</dbReference>
<dbReference type="EMBL" id="CZAE01000019">
    <property type="protein sequence ID" value="CUP87490.1"/>
    <property type="molecule type" value="Genomic_DNA"/>
</dbReference>
<dbReference type="GeneID" id="69587376"/>
<evidence type="ECO:0000313" key="2">
    <source>
        <dbReference type="Proteomes" id="UP000095606"/>
    </source>
</evidence>
<dbReference type="AlphaFoldDB" id="A0A174RX02"/>
<name>A0A174RX02_9BACE</name>
<dbReference type="RefSeq" id="WP_055270456.1">
    <property type="nucleotide sequence ID" value="NZ_CAJTBQ010000024.1"/>
</dbReference>
<protein>
    <submittedName>
        <fullName evidence="1">Protein of uncharacterized function (DUF3788)</fullName>
    </submittedName>
</protein>
<accession>A0A174RX02</accession>
<dbReference type="Proteomes" id="UP000095606">
    <property type="component" value="Unassembled WGS sequence"/>
</dbReference>
<evidence type="ECO:0000313" key="1">
    <source>
        <dbReference type="EMBL" id="CUP87490.1"/>
    </source>
</evidence>
<dbReference type="Pfam" id="PF12663">
    <property type="entry name" value="DUF3788"/>
    <property type="match status" value="1"/>
</dbReference>